<keyword evidence="14" id="KW-1185">Reference proteome</keyword>
<dbReference type="GO" id="GO:0006874">
    <property type="term" value="P:intracellular calcium ion homeostasis"/>
    <property type="evidence" value="ECO:0007669"/>
    <property type="project" value="TreeGrafter"/>
</dbReference>
<dbReference type="OrthoDB" id="1699231at2759"/>
<dbReference type="InterPro" id="IPR004798">
    <property type="entry name" value="CAX-like"/>
</dbReference>
<dbReference type="InterPro" id="IPR004837">
    <property type="entry name" value="NaCa_Exmemb"/>
</dbReference>
<evidence type="ECO:0000256" key="10">
    <source>
        <dbReference type="RuleBase" id="RU365028"/>
    </source>
</evidence>
<keyword evidence="4 10" id="KW-0109">Calcium transport</keyword>
<evidence type="ECO:0000256" key="5">
    <source>
        <dbReference type="ARBA" id="ARBA00022692"/>
    </source>
</evidence>
<dbReference type="NCBIfam" id="TIGR00378">
    <property type="entry name" value="cax"/>
    <property type="match status" value="1"/>
</dbReference>
<evidence type="ECO:0000256" key="6">
    <source>
        <dbReference type="ARBA" id="ARBA00022837"/>
    </source>
</evidence>
<evidence type="ECO:0000313" key="14">
    <source>
        <dbReference type="Proteomes" id="UP000039046"/>
    </source>
</evidence>
<proteinExistence type="inferred from homology"/>
<evidence type="ECO:0000256" key="4">
    <source>
        <dbReference type="ARBA" id="ARBA00022568"/>
    </source>
</evidence>
<keyword evidence="7 10" id="KW-1133">Transmembrane helix</keyword>
<name>A0A0A1TMI4_9HYPO</name>
<keyword evidence="10" id="KW-0050">Antiport</keyword>
<keyword evidence="9 10" id="KW-0472">Membrane</keyword>
<dbReference type="STRING" id="1531966.A0A0A1TMI4"/>
<feature type="domain" description="Sodium/calcium exchanger membrane region" evidence="12">
    <location>
        <begin position="51"/>
        <end position="207"/>
    </location>
</feature>
<comment type="subcellular location">
    <subcellularLocation>
        <location evidence="1">Endomembrane system</location>
        <topology evidence="1">Multi-pass membrane protein</topology>
    </subcellularLocation>
    <subcellularLocation>
        <location evidence="10">Vacuole membrane</location>
    </subcellularLocation>
</comment>
<feature type="domain" description="Sodium/calcium exchanger membrane region" evidence="12">
    <location>
        <begin position="261"/>
        <end position="401"/>
    </location>
</feature>
<dbReference type="Gene3D" id="1.20.1420.30">
    <property type="entry name" value="NCX, central ion-binding region"/>
    <property type="match status" value="2"/>
</dbReference>
<accession>A0A0A1TMI4</accession>
<comment type="caution">
    <text evidence="10">Lacks conserved residue(s) required for the propagation of feature annotation.</text>
</comment>
<dbReference type="Pfam" id="PF01699">
    <property type="entry name" value="Na_Ca_ex"/>
    <property type="match status" value="2"/>
</dbReference>
<dbReference type="GO" id="GO:0012505">
    <property type="term" value="C:endomembrane system"/>
    <property type="evidence" value="ECO:0007669"/>
    <property type="project" value="UniProtKB-SubCell"/>
</dbReference>
<dbReference type="GO" id="GO:0015369">
    <property type="term" value="F:calcium:proton antiporter activity"/>
    <property type="evidence" value="ECO:0007669"/>
    <property type="project" value="UniProtKB-UniRule"/>
</dbReference>
<sequence>MSGRIAGAQSSTSFSLRRVRRLLRKHLLSVNLLLICVPLTFITAALRCHDVVISLVSFLAIIPLSALVSDASDTVGDRWGAIIGGLVNATFGNTVELIVGILAISHNELRVAQSIMIGSILSDTLLVQGFCIIAATRTKGVVAVNSSVVDMLSSLMLVAAMALVLPTALYANVIDKGRNFEKTILSYSRATVAVLLIVYMSYIYFQVITHSEMFTEVTDDDDHDDIQHLGSTDGTSQRSGSDCEMASDDDDTPSMRQVGIAFAVLITSGILIGVCTHYFMESLDGLTEALGITKAFVALIIIPIASNAPELSQVVAAAKKQKVDFAITVIVGSILQIALFVLPCLVMIGWAMGRPMDLYFDSSQTYVLLFAVILVNQVLQDRHYTYLHGVMFLCVYAIISVAYFIRH</sequence>
<dbReference type="PANTHER" id="PTHR31503">
    <property type="entry name" value="VACUOLAR CALCIUM ION TRANSPORTER"/>
    <property type="match status" value="1"/>
</dbReference>
<protein>
    <recommendedName>
        <fullName evidence="10">Vacuolar calcium ion transporter</fullName>
    </recommendedName>
</protein>
<comment type="similarity">
    <text evidence="2 10">Belongs to the Ca(2+):cation antiporter (CaCA) (TC 2.A.19) family.</text>
</comment>
<dbReference type="InterPro" id="IPR044880">
    <property type="entry name" value="NCX_ion-bd_dom_sf"/>
</dbReference>
<evidence type="ECO:0000256" key="9">
    <source>
        <dbReference type="ARBA" id="ARBA00023136"/>
    </source>
</evidence>
<evidence type="ECO:0000256" key="11">
    <source>
        <dbReference type="SAM" id="MobiDB-lite"/>
    </source>
</evidence>
<organism evidence="13 14">
    <name type="scientific">[Torrubiella] hemipterigena</name>
    <dbReference type="NCBI Taxonomy" id="1531966"/>
    <lineage>
        <taxon>Eukaryota</taxon>
        <taxon>Fungi</taxon>
        <taxon>Dikarya</taxon>
        <taxon>Ascomycota</taxon>
        <taxon>Pezizomycotina</taxon>
        <taxon>Sordariomycetes</taxon>
        <taxon>Hypocreomycetidae</taxon>
        <taxon>Hypocreales</taxon>
        <taxon>Clavicipitaceae</taxon>
        <taxon>Clavicipitaceae incertae sedis</taxon>
        <taxon>'Torrubiella' clade</taxon>
    </lineage>
</organism>
<keyword evidence="5 10" id="KW-0812">Transmembrane</keyword>
<evidence type="ECO:0000256" key="8">
    <source>
        <dbReference type="ARBA" id="ARBA00023065"/>
    </source>
</evidence>
<feature type="transmembrane region" description="Helical" evidence="10">
    <location>
        <begin position="325"/>
        <end position="351"/>
    </location>
</feature>
<keyword evidence="10" id="KW-0926">Vacuole</keyword>
<keyword evidence="6 10" id="KW-0106">Calcium</keyword>
<comment type="function">
    <text evidence="10">Has a role in promoting intracellular calcium ion sequestration via the exchange of calcium ions for hydrogen ions across the vacuolar membrane. Involved also in manganese ion homeostasis via its uptake into the vacuole.</text>
</comment>
<dbReference type="Proteomes" id="UP000039046">
    <property type="component" value="Unassembled WGS sequence"/>
</dbReference>
<dbReference type="AlphaFoldDB" id="A0A0A1TMI4"/>
<feature type="transmembrane region" description="Helical" evidence="10">
    <location>
        <begin position="385"/>
        <end position="405"/>
    </location>
</feature>
<feature type="transmembrane region" description="Helical" evidence="10">
    <location>
        <begin position="51"/>
        <end position="69"/>
    </location>
</feature>
<feature type="compositionally biased region" description="Polar residues" evidence="11">
    <location>
        <begin position="229"/>
        <end position="240"/>
    </location>
</feature>
<keyword evidence="8 10" id="KW-0406">Ion transport</keyword>
<dbReference type="GO" id="GO:0000329">
    <property type="term" value="C:fungal-type vacuole membrane"/>
    <property type="evidence" value="ECO:0007669"/>
    <property type="project" value="TreeGrafter"/>
</dbReference>
<feature type="transmembrane region" description="Helical" evidence="10">
    <location>
        <begin position="258"/>
        <end position="279"/>
    </location>
</feature>
<keyword evidence="3 10" id="KW-0813">Transport</keyword>
<feature type="transmembrane region" description="Helical" evidence="10">
    <location>
        <begin position="26"/>
        <end position="46"/>
    </location>
</feature>
<feature type="transmembrane region" description="Helical" evidence="10">
    <location>
        <begin position="186"/>
        <end position="205"/>
    </location>
</feature>
<dbReference type="InterPro" id="IPR004713">
    <property type="entry name" value="CaH_exchang"/>
</dbReference>
<gene>
    <name evidence="13" type="ORF">VHEMI08069</name>
</gene>
<reference evidence="13 14" key="1">
    <citation type="journal article" date="2015" name="Genome Announc.">
        <title>Draft Genome Sequence and Gene Annotation of the Entomopathogenic Fungus Verticillium hemipterigenum.</title>
        <authorList>
            <person name="Horn F."/>
            <person name="Habel A."/>
            <person name="Scharf D.H."/>
            <person name="Dworschak J."/>
            <person name="Brakhage A.A."/>
            <person name="Guthke R."/>
            <person name="Hertweck C."/>
            <person name="Linde J."/>
        </authorList>
    </citation>
    <scope>NUCLEOTIDE SEQUENCE [LARGE SCALE GENOMIC DNA]</scope>
</reference>
<evidence type="ECO:0000313" key="13">
    <source>
        <dbReference type="EMBL" id="CEJ92415.1"/>
    </source>
</evidence>
<dbReference type="PANTHER" id="PTHR31503:SF22">
    <property type="entry name" value="VACUOLAR CALCIUM ION TRANSPORTER"/>
    <property type="match status" value="1"/>
</dbReference>
<dbReference type="HOGENOM" id="CLU_008721_2_1_1"/>
<dbReference type="EMBL" id="CDHN01000004">
    <property type="protein sequence ID" value="CEJ92415.1"/>
    <property type="molecule type" value="Genomic_DNA"/>
</dbReference>
<evidence type="ECO:0000259" key="12">
    <source>
        <dbReference type="Pfam" id="PF01699"/>
    </source>
</evidence>
<evidence type="ECO:0000256" key="7">
    <source>
        <dbReference type="ARBA" id="ARBA00022989"/>
    </source>
</evidence>
<feature type="transmembrane region" description="Helical" evidence="10">
    <location>
        <begin position="358"/>
        <end position="379"/>
    </location>
</feature>
<feature type="region of interest" description="Disordered" evidence="11">
    <location>
        <begin position="225"/>
        <end position="251"/>
    </location>
</feature>
<evidence type="ECO:0000256" key="3">
    <source>
        <dbReference type="ARBA" id="ARBA00022448"/>
    </source>
</evidence>
<feature type="transmembrane region" description="Helical" evidence="10">
    <location>
        <begin position="115"/>
        <end position="135"/>
    </location>
</feature>
<feature type="transmembrane region" description="Helical" evidence="10">
    <location>
        <begin position="81"/>
        <end position="103"/>
    </location>
</feature>
<evidence type="ECO:0000256" key="1">
    <source>
        <dbReference type="ARBA" id="ARBA00004127"/>
    </source>
</evidence>
<evidence type="ECO:0000256" key="2">
    <source>
        <dbReference type="ARBA" id="ARBA00008170"/>
    </source>
</evidence>